<feature type="compositionally biased region" description="Basic and acidic residues" evidence="1">
    <location>
        <begin position="31"/>
        <end position="49"/>
    </location>
</feature>
<proteinExistence type="predicted"/>
<comment type="caution">
    <text evidence="2">The sequence shown here is derived from an EMBL/GenBank/DDBJ whole genome shotgun (WGS) entry which is preliminary data.</text>
</comment>
<gene>
    <name evidence="2" type="ORF">AU210_015676</name>
</gene>
<dbReference type="Proteomes" id="UP000219602">
    <property type="component" value="Chromosome RC"/>
</dbReference>
<name>A0A2H3G858_FUSOX</name>
<sequence length="298" mass="33208">MTLDVKQQDAANVVWAAEAAEVGRTGGRGAQRPECRRLAKPKCRGEKKSQIKTNEMVPGGDVKSSRSSVPLKTLVTKKGQLSESLSSGSYGDIFPNFDRYSDWAICKGKITKDRFPNLQSPNREGGCVRYYQGIDMTGVVTEQHFFFKDGFKTACDCAAKCLEEPNKCMSWVWKHTCMPEDGGKGSCTLYSSPNLPTNVTLKYDLANSKGAIQTVNKRTTVGDDGQSIPPPTLLFLIVVCPKLSPTPVYSHICVYLRPIFIHRSQRLQSLFYTWSYSPKSTLVELIDLPHIAWGRIHF</sequence>
<evidence type="ECO:0000256" key="1">
    <source>
        <dbReference type="SAM" id="MobiDB-lite"/>
    </source>
</evidence>
<reference evidence="2 3" key="2">
    <citation type="journal article" date="2017" name="Sci. Rep.">
        <title>A mobile pathogenicity chromosome in Fusarium oxysporum for infection of multiple cucurbit species.</title>
        <authorList>
            <person name="van Dam P."/>
            <person name="Fokkens L."/>
            <person name="Ayukawa Y."/>
            <person name="van der Gragt M."/>
            <person name="Ter Horst A."/>
            <person name="Brankovics B."/>
            <person name="Houterman P.M."/>
            <person name="Arie T."/>
            <person name="Rep M."/>
        </authorList>
    </citation>
    <scope>NUCLEOTIDE SEQUENCE [LARGE SCALE GENOMIC DNA]</scope>
    <source>
        <strain evidence="2 3">Forc016</strain>
    </source>
</reference>
<protein>
    <recommendedName>
        <fullName evidence="4">Apple domain-containing protein</fullName>
    </recommendedName>
</protein>
<feature type="region of interest" description="Disordered" evidence="1">
    <location>
        <begin position="22"/>
        <end position="65"/>
    </location>
</feature>
<evidence type="ECO:0008006" key="4">
    <source>
        <dbReference type="Google" id="ProtNLM"/>
    </source>
</evidence>
<evidence type="ECO:0000313" key="2">
    <source>
        <dbReference type="EMBL" id="PCD21873.1"/>
    </source>
</evidence>
<dbReference type="EMBL" id="MABQ02000012">
    <property type="protein sequence ID" value="PCD21873.1"/>
    <property type="molecule type" value="Genomic_DNA"/>
</dbReference>
<accession>A0A2H3G858</accession>
<dbReference type="AlphaFoldDB" id="A0A2H3G858"/>
<organism evidence="2 3">
    <name type="scientific">Fusarium oxysporum f. sp. radicis-cucumerinum</name>
    <dbReference type="NCBI Taxonomy" id="327505"/>
    <lineage>
        <taxon>Eukaryota</taxon>
        <taxon>Fungi</taxon>
        <taxon>Dikarya</taxon>
        <taxon>Ascomycota</taxon>
        <taxon>Pezizomycotina</taxon>
        <taxon>Sordariomycetes</taxon>
        <taxon>Hypocreomycetidae</taxon>
        <taxon>Hypocreales</taxon>
        <taxon>Nectriaceae</taxon>
        <taxon>Fusarium</taxon>
        <taxon>Fusarium oxysporum species complex</taxon>
    </lineage>
</organism>
<evidence type="ECO:0000313" key="3">
    <source>
        <dbReference type="Proteomes" id="UP000219602"/>
    </source>
</evidence>
<reference evidence="2 3" key="1">
    <citation type="journal article" date="2016" name="Environ. Microbiol.">
        <title>Effector profiles distinguish formae speciales of Fusarium oxysporum.</title>
        <authorList>
            <person name="van Dam P."/>
            <person name="Fokkens L."/>
            <person name="Schmidt S.M."/>
            <person name="Linmans J.H."/>
            <person name="Kistler H.C."/>
            <person name="Ma L.J."/>
            <person name="Rep M."/>
        </authorList>
    </citation>
    <scope>NUCLEOTIDE SEQUENCE [LARGE SCALE GENOMIC DNA]</scope>
    <source>
        <strain evidence="2 3">Forc016</strain>
    </source>
</reference>